<accession>A0A1E4RIB9</accession>
<feature type="compositionally biased region" description="Polar residues" evidence="1">
    <location>
        <begin position="353"/>
        <end position="391"/>
    </location>
</feature>
<feature type="compositionally biased region" description="Low complexity" evidence="1">
    <location>
        <begin position="550"/>
        <end position="565"/>
    </location>
</feature>
<proteinExistence type="predicted"/>
<keyword evidence="3" id="KW-1185">Reference proteome</keyword>
<feature type="region of interest" description="Disordered" evidence="1">
    <location>
        <begin position="1081"/>
        <end position="1100"/>
    </location>
</feature>
<protein>
    <recommendedName>
        <fullName evidence="4">Protein BNI4</fullName>
    </recommendedName>
</protein>
<feature type="compositionally biased region" description="Low complexity" evidence="1">
    <location>
        <begin position="1206"/>
        <end position="1223"/>
    </location>
</feature>
<feature type="compositionally biased region" description="Polar residues" evidence="1">
    <location>
        <begin position="737"/>
        <end position="766"/>
    </location>
</feature>
<dbReference type="PANTHER" id="PTHR12751:SF18">
    <property type="entry name" value="PHOSPHATASE AND ACTIN REGULATOR 1"/>
    <property type="match status" value="1"/>
</dbReference>
<dbReference type="GO" id="GO:0003779">
    <property type="term" value="F:actin binding"/>
    <property type="evidence" value="ECO:0007669"/>
    <property type="project" value="TreeGrafter"/>
</dbReference>
<feature type="compositionally biased region" description="Polar residues" evidence="1">
    <location>
        <begin position="687"/>
        <end position="702"/>
    </location>
</feature>
<feature type="region of interest" description="Disordered" evidence="1">
    <location>
        <begin position="137"/>
        <end position="156"/>
    </location>
</feature>
<evidence type="ECO:0000313" key="2">
    <source>
        <dbReference type="EMBL" id="ODV67009.1"/>
    </source>
</evidence>
<name>A0A1E4RIB9_9ASCO</name>
<feature type="region of interest" description="Disordered" evidence="1">
    <location>
        <begin position="268"/>
        <end position="395"/>
    </location>
</feature>
<sequence length="1352" mass="148666">MTKQDDNLEELLLNDNFYSFPKPISSSSSSDHLTNLRKSVKIPNSISSNSINTSYLNPQEFSLLESVSEDSQIPSTNLNSNNPFLPKKSKPLVNPYQVQSERTSFMKNSPSMKALEHILTSKDNSTKNSSTIKELINENDEEVDPQNPVNISSLSLNNQSIDTNRASTYSVQTFQTARSTSRDSLDESFQPQSNNVKRSSITTIDEGYSTSDETPILSQPATFYTMKSTNKDYSPKIISEPSQFDHINNQNELNDLAHSSEQDDTLINENSLKKPNSDEINSSNLRIPSYSSTVNNNSSITLTNNSSIDNDGLRKPNNFNNDNSLPSPSNSSFSNKYPPKISIPQPPPIKSSETIQQSGRRPSNTSILTNGSKFKPSTPQQYSGSSKFDSLNDTPNTINTVNTISTNELLGTPKSFFQSDKKSPHLRSNSTFSLKNPSSPFSKPEIPGRHRRSNTLGDLNKYSFNDNQSIRSGTSMSSVQPPTTKKSKLSETTTKSSSKKFSFRNLFKLKSKNHSLNEKANNNSNLELPSQPKKLKNKSASTPNFTEIGSSPTSIVTTNTTATASTEKKKLFGNKNRKKNDDSKSIAPNSPQKSQVHPPLNKSSSSSSILNVFKKNKSTDTLGKKLANDEKTNEVADKDPVVTSEVGDELSINHDNLTTSKAYKSNSNINFIREVSDDDYNPNLVYNNDSNSVKQPKQNIESQADLKDNEDDSINLRNNPPTKLSNGRFDEEMSIDPPTSSSAMNVSKGPLSSNHLMNNNNKASETFDNDDDIFGSPFDVSYDSSNINTPRIVESQIPSQPKHLDSSSSKINDQLIGEALFPKSLSVQEVESIVSLERSRSMKSIGSNNAGNKRNSFANYNGSDENIIHGSNMPISKPNNGIKRSSSILKNSHSKKNLKVDPLDASMNSIDANILSKDDTIQTVDDVTEDNNYQQFIDFADFIDLDNLDFTNSPKDPSPTESVTKRPQHLSPPDSANQLKNGLNQPPASLLSTPPVSQTDQNQLSPSPVIKLDNNSKDESTLLADNEGSDSYDESLVKTLNKKTPNSHLNKEVPQSPESIIEGPNPLEESPILETAYKTSTNRLSDSSNNTVNIDENGKSDFNNRPISMSFKGLKGPSFGGKLALHDIRSSDSHQSFNISFGDDSTEDEFGGVGGGFGSELDDAFDSDDASDKENLGSSNPKAYSNSKLSNSISASNMKQSVSDVGSISSNNSKKFGNSNSYSQRSNNGTLPPPNHPYHHDKIPSLSDTSSSSPRSFSSIISKIKKSNNSPYSSPKLGPIKTQPLSFKDGVRFSSRIILYDTYNGEEYDRHPDTATCNQLTPLLAQQIKEEINLLKSEMEVHEESHCYTHFI</sequence>
<feature type="region of interest" description="Disordered" evidence="1">
    <location>
        <begin position="415"/>
        <end position="497"/>
    </location>
</feature>
<feature type="compositionally biased region" description="Polar residues" evidence="1">
    <location>
        <begin position="187"/>
        <end position="215"/>
    </location>
</feature>
<feature type="compositionally biased region" description="Polar residues" evidence="1">
    <location>
        <begin position="950"/>
        <end position="962"/>
    </location>
</feature>
<organism evidence="2 3">
    <name type="scientific">Hyphopichia burtonii NRRL Y-1933</name>
    <dbReference type="NCBI Taxonomy" id="984485"/>
    <lineage>
        <taxon>Eukaryota</taxon>
        <taxon>Fungi</taxon>
        <taxon>Dikarya</taxon>
        <taxon>Ascomycota</taxon>
        <taxon>Saccharomycotina</taxon>
        <taxon>Pichiomycetes</taxon>
        <taxon>Debaryomycetaceae</taxon>
        <taxon>Hyphopichia</taxon>
    </lineage>
</organism>
<feature type="compositionally biased region" description="Low complexity" evidence="1">
    <location>
        <begin position="1244"/>
        <end position="1258"/>
    </location>
</feature>
<feature type="compositionally biased region" description="Polar residues" evidence="1">
    <location>
        <begin position="715"/>
        <end position="725"/>
    </location>
</feature>
<reference evidence="3" key="1">
    <citation type="submission" date="2016-05" db="EMBL/GenBank/DDBJ databases">
        <title>Comparative genomics of biotechnologically important yeasts.</title>
        <authorList>
            <consortium name="DOE Joint Genome Institute"/>
            <person name="Riley R."/>
            <person name="Haridas S."/>
            <person name="Wolfe K.H."/>
            <person name="Lopes M.R."/>
            <person name="Hittinger C.T."/>
            <person name="Goker M."/>
            <person name="Salamov A."/>
            <person name="Wisecaver J."/>
            <person name="Long T.M."/>
            <person name="Aerts A.L."/>
            <person name="Barry K."/>
            <person name="Choi C."/>
            <person name="Clum A."/>
            <person name="Coughlan A.Y."/>
            <person name="Deshpande S."/>
            <person name="Douglass A.P."/>
            <person name="Hanson S.J."/>
            <person name="Klenk H.-P."/>
            <person name="Labutti K."/>
            <person name="Lapidus A."/>
            <person name="Lindquist E."/>
            <person name="Lipzen A."/>
            <person name="Meier-Kolthoff J.P."/>
            <person name="Ohm R.A."/>
            <person name="Otillar R.P."/>
            <person name="Pangilinan J."/>
            <person name="Peng Y."/>
            <person name="Rokas A."/>
            <person name="Rosa C.A."/>
            <person name="Scheuner C."/>
            <person name="Sibirny A.A."/>
            <person name="Slot J.C."/>
            <person name="Stielow J.B."/>
            <person name="Sun H."/>
            <person name="Kurtzman C.P."/>
            <person name="Blackwell M."/>
            <person name="Grigoriev I.V."/>
            <person name="Jeffries T.W."/>
        </authorList>
    </citation>
    <scope>NUCLEOTIDE SEQUENCE [LARGE SCALE GENOMIC DNA]</scope>
    <source>
        <strain evidence="3">NRRL Y-1933</strain>
    </source>
</reference>
<dbReference type="STRING" id="984485.A0A1E4RIB9"/>
<feature type="compositionally biased region" description="Polar residues" evidence="1">
    <location>
        <begin position="426"/>
        <end position="441"/>
    </location>
</feature>
<feature type="compositionally biased region" description="Polar residues" evidence="1">
    <location>
        <begin position="538"/>
        <end position="549"/>
    </location>
</feature>
<feature type="region of interest" description="Disordered" evidence="1">
    <location>
        <begin position="687"/>
        <end position="770"/>
    </location>
</feature>
<feature type="region of interest" description="Disordered" evidence="1">
    <location>
        <begin position="1138"/>
        <end position="1191"/>
    </location>
</feature>
<feature type="region of interest" description="Disordered" evidence="1">
    <location>
        <begin position="173"/>
        <end position="215"/>
    </location>
</feature>
<feature type="compositionally biased region" description="Polar residues" evidence="1">
    <location>
        <begin position="586"/>
        <end position="595"/>
    </location>
</feature>
<evidence type="ECO:0000256" key="1">
    <source>
        <dbReference type="SAM" id="MobiDB-lite"/>
    </source>
</evidence>
<dbReference type="PANTHER" id="PTHR12751">
    <property type="entry name" value="PHOSPHATASE AND ACTIN REGULATOR PHACTR"/>
    <property type="match status" value="1"/>
</dbReference>
<dbReference type="EMBL" id="KV454541">
    <property type="protein sequence ID" value="ODV67009.1"/>
    <property type="molecule type" value="Genomic_DNA"/>
</dbReference>
<evidence type="ECO:0000313" key="3">
    <source>
        <dbReference type="Proteomes" id="UP000095085"/>
    </source>
</evidence>
<feature type="region of interest" description="Disordered" evidence="1">
    <location>
        <begin position="1203"/>
        <end position="1258"/>
    </location>
</feature>
<dbReference type="OrthoDB" id="5563016at2759"/>
<feature type="compositionally biased region" description="Polar residues" evidence="1">
    <location>
        <begin position="518"/>
        <end position="528"/>
    </location>
</feature>
<feature type="compositionally biased region" description="Low complexity" evidence="1">
    <location>
        <begin position="289"/>
        <end position="307"/>
    </location>
</feature>
<dbReference type="GeneID" id="30998117"/>
<feature type="region of interest" description="Disordered" evidence="1">
    <location>
        <begin position="72"/>
        <end position="91"/>
    </location>
</feature>
<feature type="region of interest" description="Disordered" evidence="1">
    <location>
        <begin position="870"/>
        <end position="895"/>
    </location>
</feature>
<gene>
    <name evidence="2" type="ORF">HYPBUDRAFT_6306</name>
</gene>
<feature type="region of interest" description="Disordered" evidence="1">
    <location>
        <begin position="950"/>
        <end position="1067"/>
    </location>
</feature>
<dbReference type="RefSeq" id="XP_020076076.1">
    <property type="nucleotide sequence ID" value="XM_020223568.1"/>
</dbReference>
<feature type="region of interest" description="Disordered" evidence="1">
    <location>
        <begin position="512"/>
        <end position="607"/>
    </location>
</feature>
<feature type="compositionally biased region" description="Low complexity" evidence="1">
    <location>
        <begin position="316"/>
        <end position="343"/>
    </location>
</feature>
<evidence type="ECO:0008006" key="4">
    <source>
        <dbReference type="Google" id="ProtNLM"/>
    </source>
</evidence>
<feature type="compositionally biased region" description="Acidic residues" evidence="1">
    <location>
        <begin position="1160"/>
        <end position="1169"/>
    </location>
</feature>
<feature type="compositionally biased region" description="Polar residues" evidence="1">
    <location>
        <begin position="873"/>
        <end position="891"/>
    </location>
</feature>
<dbReference type="GO" id="GO:0030036">
    <property type="term" value="P:actin cytoskeleton organization"/>
    <property type="evidence" value="ECO:0007669"/>
    <property type="project" value="TreeGrafter"/>
</dbReference>
<dbReference type="Proteomes" id="UP000095085">
    <property type="component" value="Unassembled WGS sequence"/>
</dbReference>
<feature type="compositionally biased region" description="Polar residues" evidence="1">
    <location>
        <begin position="72"/>
        <end position="83"/>
    </location>
</feature>
<feature type="compositionally biased region" description="Polar residues" evidence="1">
    <location>
        <begin position="454"/>
        <end position="482"/>
    </location>
</feature>
<feature type="compositionally biased region" description="Polar residues" evidence="1">
    <location>
        <begin position="974"/>
        <end position="1006"/>
    </location>
</feature>